<keyword evidence="1" id="KW-0472">Membrane</keyword>
<reference evidence="2" key="1">
    <citation type="submission" date="2021-03" db="EMBL/GenBank/DDBJ databases">
        <title>Revisited historic fungal species revealed as producer of novel bioactive compounds through whole genome sequencing and comparative genomics.</title>
        <authorList>
            <person name="Vignolle G.A."/>
            <person name="Hochenegger N."/>
            <person name="Mach R.L."/>
            <person name="Mach-Aigner A.R."/>
            <person name="Javad Rahimi M."/>
            <person name="Salim K.A."/>
            <person name="Chan C.M."/>
            <person name="Lim L.B.L."/>
            <person name="Cai F."/>
            <person name="Druzhinina I.S."/>
            <person name="U'Ren J.M."/>
            <person name="Derntl C."/>
        </authorList>
    </citation>
    <scope>NUCLEOTIDE SEQUENCE</scope>
    <source>
        <strain evidence="2">TUCIM 5799</strain>
    </source>
</reference>
<dbReference type="AlphaFoldDB" id="A0A9Q0AUY5"/>
<evidence type="ECO:0000256" key="1">
    <source>
        <dbReference type="SAM" id="Phobius"/>
    </source>
</evidence>
<name>A0A9Q0AUY5_9PEZI</name>
<proteinExistence type="predicted"/>
<keyword evidence="3" id="KW-1185">Reference proteome</keyword>
<feature type="transmembrane region" description="Helical" evidence="1">
    <location>
        <begin position="145"/>
        <end position="167"/>
    </location>
</feature>
<accession>A0A9Q0AUY5</accession>
<protein>
    <submittedName>
        <fullName evidence="2">Uncharacterized protein</fullName>
    </submittedName>
</protein>
<dbReference type="Proteomes" id="UP000829685">
    <property type="component" value="Unassembled WGS sequence"/>
</dbReference>
<feature type="transmembrane region" description="Helical" evidence="1">
    <location>
        <begin position="111"/>
        <end position="133"/>
    </location>
</feature>
<gene>
    <name evidence="2" type="ORF">JX265_000484</name>
</gene>
<dbReference type="EMBL" id="JAFIMR010000001">
    <property type="protein sequence ID" value="KAI1881658.1"/>
    <property type="molecule type" value="Genomic_DNA"/>
</dbReference>
<evidence type="ECO:0000313" key="2">
    <source>
        <dbReference type="EMBL" id="KAI1881658.1"/>
    </source>
</evidence>
<sequence length="339" mass="37267">MAIPASKCRGFTHPVVLLIRSSLQPAARPSFFTASRSPCLPSSTLRPSIRLFTTGRVLGAQIKAKPSPQALKATARVAAQSPRPAATTSYEQKLAQNPLGTVLYEGAPQKLFIASSFAAGFVCLGAASLDVYFNVFNIPQGVPEWTAYAFGAVGVMLAILGTNFLLYPSSIVRSIRILPAAAEAASKSATGARGPAKVQVEVVSRRLTPIPGMPFKKEIVEPRDIVLRARMFEPKPPPTQIEQLRMRREWAERKKAQKEYDDEHRMTIPFRDAKWAVSTIFSSIRKGLTGEGFVPIEVKGKKYKLDLQDGYVFEEGRALDRLVRIEPDEKGTPMLLRKA</sequence>
<comment type="caution">
    <text evidence="2">The sequence shown here is derived from an EMBL/GenBank/DDBJ whole genome shotgun (WGS) entry which is preliminary data.</text>
</comment>
<keyword evidence="1" id="KW-0812">Transmembrane</keyword>
<evidence type="ECO:0000313" key="3">
    <source>
        <dbReference type="Proteomes" id="UP000829685"/>
    </source>
</evidence>
<keyword evidence="1" id="KW-1133">Transmembrane helix</keyword>
<organism evidence="2 3">
    <name type="scientific">Neoarthrinium moseri</name>
    <dbReference type="NCBI Taxonomy" id="1658444"/>
    <lineage>
        <taxon>Eukaryota</taxon>
        <taxon>Fungi</taxon>
        <taxon>Dikarya</taxon>
        <taxon>Ascomycota</taxon>
        <taxon>Pezizomycotina</taxon>
        <taxon>Sordariomycetes</taxon>
        <taxon>Xylariomycetidae</taxon>
        <taxon>Amphisphaeriales</taxon>
        <taxon>Apiosporaceae</taxon>
        <taxon>Neoarthrinium</taxon>
    </lineage>
</organism>